<evidence type="ECO:0008006" key="3">
    <source>
        <dbReference type="Google" id="ProtNLM"/>
    </source>
</evidence>
<reference evidence="1 2" key="1">
    <citation type="submission" date="2020-01" db="EMBL/GenBank/DDBJ databases">
        <title>Insect and environment-associated Actinomycetes.</title>
        <authorList>
            <person name="Currrie C."/>
            <person name="Chevrette M."/>
            <person name="Carlson C."/>
            <person name="Stubbendieck R."/>
            <person name="Wendt-Pienkowski E."/>
        </authorList>
    </citation>
    <scope>NUCLEOTIDE SEQUENCE [LARGE SCALE GENOMIC DNA]</scope>
    <source>
        <strain evidence="1 2">SID14163</strain>
    </source>
</reference>
<dbReference type="Proteomes" id="UP000470446">
    <property type="component" value="Unassembled WGS sequence"/>
</dbReference>
<dbReference type="GO" id="GO:0005975">
    <property type="term" value="P:carbohydrate metabolic process"/>
    <property type="evidence" value="ECO:0007669"/>
    <property type="project" value="UniProtKB-ARBA"/>
</dbReference>
<accession>A0A7K3PPW1</accession>
<comment type="caution">
    <text evidence="1">The sequence shown here is derived from an EMBL/GenBank/DDBJ whole genome shotgun (WGS) entry which is preliminary data.</text>
</comment>
<organism evidence="1 2">
    <name type="scientific">Streptomyces coelicoflavus</name>
    <dbReference type="NCBI Taxonomy" id="285562"/>
    <lineage>
        <taxon>Bacteria</taxon>
        <taxon>Bacillati</taxon>
        <taxon>Actinomycetota</taxon>
        <taxon>Actinomycetes</taxon>
        <taxon>Kitasatosporales</taxon>
        <taxon>Streptomycetaceae</taxon>
        <taxon>Streptomyces</taxon>
    </lineage>
</organism>
<dbReference type="EMBL" id="JAAGMA010000667">
    <property type="protein sequence ID" value="NEB11998.1"/>
    <property type="molecule type" value="Genomic_DNA"/>
</dbReference>
<protein>
    <recommendedName>
        <fullName evidence="3">Bacterial Ig-like domain-containing protein</fullName>
    </recommendedName>
</protein>
<proteinExistence type="predicted"/>
<dbReference type="InterPro" id="IPR029058">
    <property type="entry name" value="AB_hydrolase_fold"/>
</dbReference>
<dbReference type="InterPro" id="IPR013783">
    <property type="entry name" value="Ig-like_fold"/>
</dbReference>
<evidence type="ECO:0000313" key="2">
    <source>
        <dbReference type="Proteomes" id="UP000470446"/>
    </source>
</evidence>
<sequence>MADSAKKGRAVLKGIDASGPVPVEYRFAHSKGGNRHLTVVFANLFAPDDYGWATGVLDGLRSNILWIRDSFDGGNTYYLCKGMDFSVEKSVIGLISRVMESLALTPNDVTLWGSSKGASAALYFGLRYGFRNIVASVPQIRIGTFVRDVYPNVGRHMLGEAIPEENVRVLDAVLPDLLASGANPEARIYLVSSPQDEQYKDQVEPFVGLLRRYRNFNFIFSESPHITDHGKVSLRNVPPLLGIAYLLVEGIAPAIGITRHGYEEPGRDTSGIEGFLKATSVVQEAFSRPTVTAPAENAMLPVGPVLFTGTAPGAVRVSIWESGKYLASAPVGTDGRWSWQGEAAWSEGEHLVRLFAVDPHGFQSHRTDARFAVSATATAYEPGGVPAGSLGGTPVRSGTGAEYNLDAGPLPAPVVRMPEAHQRLPETVRFAGLAVGAASVGLREGGFNLGMCPVAPDGTWLWDAGAAWAEGAHVVEVFAVDAVGRESPPVPVPFMIVRAQAGTVPYGH</sequence>
<evidence type="ECO:0000313" key="1">
    <source>
        <dbReference type="EMBL" id="NEB11998.1"/>
    </source>
</evidence>
<name>A0A7K3PPW1_9ACTN</name>
<dbReference type="AlphaFoldDB" id="A0A7K3PPW1"/>
<gene>
    <name evidence="1" type="ORF">G3I32_24675</name>
</gene>
<dbReference type="SUPFAM" id="SSF53474">
    <property type="entry name" value="alpha/beta-Hydrolases"/>
    <property type="match status" value="1"/>
</dbReference>
<dbReference type="Gene3D" id="3.30.420.430">
    <property type="match status" value="1"/>
</dbReference>
<dbReference type="Gene3D" id="2.60.40.10">
    <property type="entry name" value="Immunoglobulins"/>
    <property type="match status" value="1"/>
</dbReference>
<dbReference type="RefSeq" id="WP_164247007.1">
    <property type="nucleotide sequence ID" value="NZ_JAAGMA010000667.1"/>
</dbReference>